<evidence type="ECO:0000313" key="4">
    <source>
        <dbReference type="Proteomes" id="UP000030755"/>
    </source>
</evidence>
<dbReference type="EMBL" id="KE560959">
    <property type="protein sequence ID" value="EPZ34313.1"/>
    <property type="molecule type" value="Genomic_DNA"/>
</dbReference>
<name>A0A075AVM3_ROZAC</name>
<dbReference type="PANTHER" id="PTHR31410">
    <property type="entry name" value="TRANSMEMBRANE PROTEIN 246"/>
    <property type="match status" value="1"/>
</dbReference>
<dbReference type="OrthoDB" id="2016523at2759"/>
<keyword evidence="2" id="KW-1133">Transmembrane helix</keyword>
<keyword evidence="4" id="KW-1185">Reference proteome</keyword>
<evidence type="ECO:0000313" key="3">
    <source>
        <dbReference type="EMBL" id="EPZ34313.1"/>
    </source>
</evidence>
<dbReference type="InterPro" id="IPR029675">
    <property type="entry name" value="PGAP4"/>
</dbReference>
<dbReference type="GO" id="GO:0000139">
    <property type="term" value="C:Golgi membrane"/>
    <property type="evidence" value="ECO:0007669"/>
    <property type="project" value="InterPro"/>
</dbReference>
<feature type="region of interest" description="Disordered" evidence="1">
    <location>
        <begin position="304"/>
        <end position="323"/>
    </location>
</feature>
<dbReference type="GO" id="GO:0016757">
    <property type="term" value="F:glycosyltransferase activity"/>
    <property type="evidence" value="ECO:0007669"/>
    <property type="project" value="InterPro"/>
</dbReference>
<evidence type="ECO:0000256" key="2">
    <source>
        <dbReference type="SAM" id="Phobius"/>
    </source>
</evidence>
<feature type="transmembrane region" description="Helical" evidence="2">
    <location>
        <begin position="160"/>
        <end position="178"/>
    </location>
</feature>
<organism evidence="3 4">
    <name type="scientific">Rozella allomycis (strain CSF55)</name>
    <dbReference type="NCBI Taxonomy" id="988480"/>
    <lineage>
        <taxon>Eukaryota</taxon>
        <taxon>Fungi</taxon>
        <taxon>Fungi incertae sedis</taxon>
        <taxon>Cryptomycota</taxon>
        <taxon>Cryptomycota incertae sedis</taxon>
        <taxon>Rozella</taxon>
    </lineage>
</organism>
<dbReference type="STRING" id="988480.A0A075AVM3"/>
<dbReference type="AlphaFoldDB" id="A0A075AVM3"/>
<gene>
    <name evidence="3" type="ORF">O9G_000500</name>
</gene>
<dbReference type="GO" id="GO:0006506">
    <property type="term" value="P:GPI anchor biosynthetic process"/>
    <property type="evidence" value="ECO:0007669"/>
    <property type="project" value="InterPro"/>
</dbReference>
<protein>
    <submittedName>
        <fullName evidence="3">Uncharacterized protein</fullName>
    </submittedName>
</protein>
<keyword evidence="2" id="KW-0472">Membrane</keyword>
<dbReference type="HOGENOM" id="CLU_860941_0_0_1"/>
<dbReference type="Proteomes" id="UP000030755">
    <property type="component" value="Unassembled WGS sequence"/>
</dbReference>
<proteinExistence type="predicted"/>
<dbReference type="PANTHER" id="PTHR31410:SF1">
    <property type="entry name" value="POST-GPI ATTACHMENT TO PROTEINS FACTOR 4"/>
    <property type="match status" value="1"/>
</dbReference>
<evidence type="ECO:0000256" key="1">
    <source>
        <dbReference type="SAM" id="MobiDB-lite"/>
    </source>
</evidence>
<keyword evidence="2" id="KW-0812">Transmembrane</keyword>
<accession>A0A075AVM3</accession>
<sequence length="323" mass="37743">MYLIRTMGYLLSRIPEDAKVNVILFNNDRNSSFNNYLVNNKALNILPIVNGRDYNLETRGNIINVMDEIFKIGSFDDWKGSNHRKWYRHEIFDYASVARYAYEKLSSDYLLVLQDDAIVSKDFYERIVESVKDLNVGDPNWYALKLFYPDIFDGWSLDDLGVMLLISVCLSAAITLGIRKIYGRKQWHNYLGIWLYFILVIYSLMYLISKQALIPQRTTPGLLKIPNSLSVLVGQVYPKRHLKAISENLFYYSNQLDTNRMIKLKAVDMLLDDIANFNKWTQYLIVPNIVQHIGRYSSNYDRNQGDIREFPTSNSFPKGDEEF</sequence>
<reference evidence="3 4" key="1">
    <citation type="journal article" date="2013" name="Curr. Biol.">
        <title>Shared signatures of parasitism and phylogenomics unite Cryptomycota and microsporidia.</title>
        <authorList>
            <person name="James T.Y."/>
            <person name="Pelin A."/>
            <person name="Bonen L."/>
            <person name="Ahrendt S."/>
            <person name="Sain D."/>
            <person name="Corradi N."/>
            <person name="Stajich J.E."/>
        </authorList>
    </citation>
    <scope>NUCLEOTIDE SEQUENCE [LARGE SCALE GENOMIC DNA]</scope>
    <source>
        <strain evidence="3 4">CSF55</strain>
    </source>
</reference>
<feature type="transmembrane region" description="Helical" evidence="2">
    <location>
        <begin position="190"/>
        <end position="208"/>
    </location>
</feature>